<dbReference type="EMBL" id="BAABRN010000003">
    <property type="protein sequence ID" value="GAA5500729.1"/>
    <property type="molecule type" value="Genomic_DNA"/>
</dbReference>
<evidence type="ECO:0000313" key="2">
    <source>
        <dbReference type="EMBL" id="GAA5500729.1"/>
    </source>
</evidence>
<reference evidence="2 3" key="1">
    <citation type="submission" date="2024-02" db="EMBL/GenBank/DDBJ databases">
        <title>Deinococcus xinjiangensis NBRC 107630.</title>
        <authorList>
            <person name="Ichikawa N."/>
            <person name="Katano-Makiyama Y."/>
            <person name="Hidaka K."/>
        </authorList>
    </citation>
    <scope>NUCLEOTIDE SEQUENCE [LARGE SCALE GENOMIC DNA]</scope>
    <source>
        <strain evidence="2 3">NBRC 107630</strain>
    </source>
</reference>
<keyword evidence="1" id="KW-0732">Signal</keyword>
<proteinExistence type="predicted"/>
<gene>
    <name evidence="2" type="ORF">Dxin01_00454</name>
</gene>
<keyword evidence="3" id="KW-1185">Reference proteome</keyword>
<comment type="caution">
    <text evidence="2">The sequence shown here is derived from an EMBL/GenBank/DDBJ whole genome shotgun (WGS) entry which is preliminary data.</text>
</comment>
<accession>A0ABP9V655</accession>
<dbReference type="Proteomes" id="UP001458946">
    <property type="component" value="Unassembled WGS sequence"/>
</dbReference>
<feature type="signal peptide" evidence="1">
    <location>
        <begin position="1"/>
        <end position="19"/>
    </location>
</feature>
<dbReference type="RefSeq" id="WP_353540709.1">
    <property type="nucleotide sequence ID" value="NZ_BAABRN010000003.1"/>
</dbReference>
<sequence length="187" mass="19598">MKRCLLSLITLTSLTSAGALTLTGTLEGNAAPDLRLSGWAVKGSGQPVAELVSAAVKGGSFSLTLPTALPPAAAQSPVDNRISWPGLMDFGSASASAQATEMKFFVYRDANGNGQRDEGETMREVRLNTGRSFVFVVWVSNDVTVTGSNGYAVNLYKGWNALTVDVRSSVSVKPLDPKASITVNTGQ</sequence>
<feature type="chain" id="PRO_5046185589" evidence="1">
    <location>
        <begin position="20"/>
        <end position="187"/>
    </location>
</feature>
<evidence type="ECO:0000313" key="3">
    <source>
        <dbReference type="Proteomes" id="UP001458946"/>
    </source>
</evidence>
<name>A0ABP9V655_9DEIO</name>
<protein>
    <submittedName>
        <fullName evidence="2">Uncharacterized protein</fullName>
    </submittedName>
</protein>
<organism evidence="2 3">
    <name type="scientific">Deinococcus xinjiangensis</name>
    <dbReference type="NCBI Taxonomy" id="457454"/>
    <lineage>
        <taxon>Bacteria</taxon>
        <taxon>Thermotogati</taxon>
        <taxon>Deinococcota</taxon>
        <taxon>Deinococci</taxon>
        <taxon>Deinococcales</taxon>
        <taxon>Deinococcaceae</taxon>
        <taxon>Deinococcus</taxon>
    </lineage>
</organism>
<evidence type="ECO:0000256" key="1">
    <source>
        <dbReference type="SAM" id="SignalP"/>
    </source>
</evidence>